<name>A0A2M9G166_9PROT</name>
<keyword evidence="1" id="KW-1133">Transmembrane helix</keyword>
<protein>
    <submittedName>
        <fullName evidence="2">Uncharacterized protein</fullName>
    </submittedName>
</protein>
<gene>
    <name evidence="2" type="ORF">CVT23_10275</name>
</gene>
<dbReference type="EMBL" id="PHIG01000032">
    <property type="protein sequence ID" value="PJK29443.1"/>
    <property type="molecule type" value="Genomic_DNA"/>
</dbReference>
<keyword evidence="1" id="KW-0812">Transmembrane</keyword>
<dbReference type="RefSeq" id="WP_109793467.1">
    <property type="nucleotide sequence ID" value="NZ_PHIG01000032.1"/>
</dbReference>
<evidence type="ECO:0000256" key="1">
    <source>
        <dbReference type="SAM" id="Phobius"/>
    </source>
</evidence>
<keyword evidence="3" id="KW-1185">Reference proteome</keyword>
<dbReference type="AlphaFoldDB" id="A0A2M9G166"/>
<reference evidence="2 3" key="1">
    <citation type="submission" date="2017-11" db="EMBL/GenBank/DDBJ databases">
        <title>Draft genome sequence of Rhizobiales bacterium SY3-13.</title>
        <authorList>
            <person name="Sun C."/>
        </authorList>
    </citation>
    <scope>NUCLEOTIDE SEQUENCE [LARGE SCALE GENOMIC DNA]</scope>
    <source>
        <strain evidence="2 3">SY3-13</strain>
    </source>
</reference>
<sequence>MGPFSFWHWLVVAIIAGGLAGYVLLRSADRVRGRSRPDGGAGMRWTWFRVPGLICLAIAGLGVVAGAVLLIHDHMGAA</sequence>
<dbReference type="Proteomes" id="UP000229498">
    <property type="component" value="Unassembled WGS sequence"/>
</dbReference>
<comment type="caution">
    <text evidence="2">The sequence shown here is derived from an EMBL/GenBank/DDBJ whole genome shotgun (WGS) entry which is preliminary data.</text>
</comment>
<evidence type="ECO:0000313" key="2">
    <source>
        <dbReference type="EMBL" id="PJK29443.1"/>
    </source>
</evidence>
<evidence type="ECO:0000313" key="3">
    <source>
        <dbReference type="Proteomes" id="UP000229498"/>
    </source>
</evidence>
<accession>A0A2M9G166</accession>
<keyword evidence="1" id="KW-0472">Membrane</keyword>
<organism evidence="2 3">
    <name type="scientific">Minwuia thermotolerans</name>
    <dbReference type="NCBI Taxonomy" id="2056226"/>
    <lineage>
        <taxon>Bacteria</taxon>
        <taxon>Pseudomonadati</taxon>
        <taxon>Pseudomonadota</taxon>
        <taxon>Alphaproteobacteria</taxon>
        <taxon>Minwuiales</taxon>
        <taxon>Minwuiaceae</taxon>
        <taxon>Minwuia</taxon>
    </lineage>
</organism>
<proteinExistence type="predicted"/>
<feature type="transmembrane region" description="Helical" evidence="1">
    <location>
        <begin position="46"/>
        <end position="71"/>
    </location>
</feature>
<feature type="transmembrane region" description="Helical" evidence="1">
    <location>
        <begin position="6"/>
        <end position="25"/>
    </location>
</feature>